<dbReference type="GO" id="GO:0009966">
    <property type="term" value="P:regulation of signal transduction"/>
    <property type="evidence" value="ECO:0007669"/>
    <property type="project" value="TreeGrafter"/>
</dbReference>
<evidence type="ECO:0000259" key="10">
    <source>
        <dbReference type="PROSITE" id="PS51285"/>
    </source>
</evidence>
<dbReference type="GO" id="GO:0007186">
    <property type="term" value="P:G protein-coupled receptor signaling pathway"/>
    <property type="evidence" value="ECO:0007669"/>
    <property type="project" value="TreeGrafter"/>
</dbReference>
<dbReference type="GO" id="GO:0005524">
    <property type="term" value="F:ATP binding"/>
    <property type="evidence" value="ECO:0007669"/>
    <property type="project" value="UniProtKB-UniRule"/>
</dbReference>
<evidence type="ECO:0000256" key="7">
    <source>
        <dbReference type="RuleBase" id="RU000304"/>
    </source>
</evidence>
<comment type="similarity">
    <text evidence="7">Belongs to the protein kinase superfamily.</text>
</comment>
<dbReference type="Proteomes" id="UP000076722">
    <property type="component" value="Unassembled WGS sequence"/>
</dbReference>
<dbReference type="PANTHER" id="PTHR24355:SF30">
    <property type="entry name" value="SERINE_THREONINE-PROTEIN KINASE 32B ISOFORM X1"/>
    <property type="match status" value="1"/>
</dbReference>
<evidence type="ECO:0000259" key="9">
    <source>
        <dbReference type="PROSITE" id="PS50011"/>
    </source>
</evidence>
<evidence type="ECO:0000256" key="2">
    <source>
        <dbReference type="ARBA" id="ARBA00022679"/>
    </source>
</evidence>
<dbReference type="PROSITE" id="PS00108">
    <property type="entry name" value="PROTEIN_KINASE_ST"/>
    <property type="match status" value="1"/>
</dbReference>
<dbReference type="PROSITE" id="PS51285">
    <property type="entry name" value="AGC_KINASE_CTER"/>
    <property type="match status" value="1"/>
</dbReference>
<dbReference type="PROSITE" id="PS00107">
    <property type="entry name" value="PROTEIN_KINASE_ATP"/>
    <property type="match status" value="1"/>
</dbReference>
<dbReference type="InterPro" id="IPR017441">
    <property type="entry name" value="Protein_kinase_ATP_BS"/>
</dbReference>
<evidence type="ECO:0000256" key="5">
    <source>
        <dbReference type="ARBA" id="ARBA00022840"/>
    </source>
</evidence>
<keyword evidence="4 11" id="KW-0418">Kinase</keyword>
<name>A0A164W306_9AGAM</name>
<evidence type="ECO:0000256" key="8">
    <source>
        <dbReference type="SAM" id="MobiDB-lite"/>
    </source>
</evidence>
<evidence type="ECO:0000313" key="11">
    <source>
        <dbReference type="EMBL" id="KZS94697.1"/>
    </source>
</evidence>
<dbReference type="SUPFAM" id="SSF56112">
    <property type="entry name" value="Protein kinase-like (PK-like)"/>
    <property type="match status" value="1"/>
</dbReference>
<feature type="compositionally biased region" description="Polar residues" evidence="8">
    <location>
        <begin position="368"/>
        <end position="384"/>
    </location>
</feature>
<feature type="domain" description="AGC-kinase C-terminal" evidence="10">
    <location>
        <begin position="287"/>
        <end position="362"/>
    </location>
</feature>
<feature type="compositionally biased region" description="Basic and acidic residues" evidence="8">
    <location>
        <begin position="402"/>
        <end position="411"/>
    </location>
</feature>
<feature type="domain" description="Protein kinase" evidence="9">
    <location>
        <begin position="22"/>
        <end position="286"/>
    </location>
</feature>
<dbReference type="Pfam" id="PF00069">
    <property type="entry name" value="Pkinase"/>
    <property type="match status" value="1"/>
</dbReference>
<dbReference type="InterPro" id="IPR008271">
    <property type="entry name" value="Ser/Thr_kinase_AS"/>
</dbReference>
<sequence length="426" mass="48144">MGGLCSRAEPLDFDGEVDLFHFALLQNIGKGAFGKVRIVQHKQTQEIYALKYIHKATCIKKKAVSNIISERRLLEQIDHPLLVNMRYAFQDDENCFYVLDLMLGGDLRFHLDRHPNGSFAETEVMFMVAELSCGLAYLHDQRIIHRDIKPDNVLLDEAGHAHITDFNIARHYSDRKLLKGIAGSAPYMAPELFSGAGYTYTPDWWSLGVVAYELLFGIRPHRERTQMDLLHAISNTDVQFPDGAGRRCTPEGLNAIASFLNRDPRERLGCVPYGNGFSTVQQHPWFANIDWPRLERKEIIPPFTPGNKANFDPTHNLEEMLLESNPLRARARKSNAAPLSPDMAELETGFTVYDFKRMPRRAIVPQQTVSTMTGTSTEPVSSRPETPEQVDFSGIPNGHGHNGMEMKEARGNPDMYMRPGPQIHDS</sequence>
<dbReference type="STRING" id="1314777.A0A164W306"/>
<accession>A0A164W306</accession>
<evidence type="ECO:0000313" key="12">
    <source>
        <dbReference type="Proteomes" id="UP000076722"/>
    </source>
</evidence>
<dbReference type="InterPro" id="IPR011009">
    <property type="entry name" value="Kinase-like_dom_sf"/>
</dbReference>
<evidence type="ECO:0000256" key="1">
    <source>
        <dbReference type="ARBA" id="ARBA00022527"/>
    </source>
</evidence>
<gene>
    <name evidence="11" type="ORF">SISNIDRAFT_452789</name>
</gene>
<dbReference type="PANTHER" id="PTHR24355">
    <property type="entry name" value="G PROTEIN-COUPLED RECEPTOR KINASE/RIBOSOMAL PROTEIN S6 KINASE"/>
    <property type="match status" value="1"/>
</dbReference>
<evidence type="ECO:0000256" key="6">
    <source>
        <dbReference type="PROSITE-ProRule" id="PRU10141"/>
    </source>
</evidence>
<dbReference type="GO" id="GO:0001664">
    <property type="term" value="F:G protein-coupled receptor binding"/>
    <property type="evidence" value="ECO:0007669"/>
    <property type="project" value="TreeGrafter"/>
</dbReference>
<feature type="region of interest" description="Disordered" evidence="8">
    <location>
        <begin position="368"/>
        <end position="426"/>
    </location>
</feature>
<feature type="binding site" evidence="6">
    <location>
        <position position="61"/>
    </location>
    <ligand>
        <name>ATP</name>
        <dbReference type="ChEBI" id="CHEBI:30616"/>
    </ligand>
</feature>
<keyword evidence="2" id="KW-0808">Transferase</keyword>
<evidence type="ECO:0000256" key="3">
    <source>
        <dbReference type="ARBA" id="ARBA00022741"/>
    </source>
</evidence>
<keyword evidence="12" id="KW-1185">Reference proteome</keyword>
<keyword evidence="1 7" id="KW-0723">Serine/threonine-protein kinase</keyword>
<evidence type="ECO:0000256" key="4">
    <source>
        <dbReference type="ARBA" id="ARBA00022777"/>
    </source>
</evidence>
<dbReference type="AlphaFoldDB" id="A0A164W306"/>
<dbReference type="InterPro" id="IPR000719">
    <property type="entry name" value="Prot_kinase_dom"/>
</dbReference>
<dbReference type="FunFam" id="3.30.200.20:FF:000354">
    <property type="entry name" value="AGC/YANK protein kinase"/>
    <property type="match status" value="1"/>
</dbReference>
<dbReference type="InterPro" id="IPR000961">
    <property type="entry name" value="AGC-kinase_C"/>
</dbReference>
<keyword evidence="5 6" id="KW-0067">ATP-binding</keyword>
<reference evidence="11 12" key="1">
    <citation type="journal article" date="2016" name="Mol. Biol. Evol.">
        <title>Comparative Genomics of Early-Diverging Mushroom-Forming Fungi Provides Insights into the Origins of Lignocellulose Decay Capabilities.</title>
        <authorList>
            <person name="Nagy L.G."/>
            <person name="Riley R."/>
            <person name="Tritt A."/>
            <person name="Adam C."/>
            <person name="Daum C."/>
            <person name="Floudas D."/>
            <person name="Sun H."/>
            <person name="Yadav J.S."/>
            <person name="Pangilinan J."/>
            <person name="Larsson K.H."/>
            <person name="Matsuura K."/>
            <person name="Barry K."/>
            <person name="Labutti K."/>
            <person name="Kuo R."/>
            <person name="Ohm R.A."/>
            <person name="Bhattacharya S.S."/>
            <person name="Shirouzu T."/>
            <person name="Yoshinaga Y."/>
            <person name="Martin F.M."/>
            <person name="Grigoriev I.V."/>
            <person name="Hibbett D.S."/>
        </authorList>
    </citation>
    <scope>NUCLEOTIDE SEQUENCE [LARGE SCALE GENOMIC DNA]</scope>
    <source>
        <strain evidence="11 12">HHB9708</strain>
    </source>
</reference>
<dbReference type="Gene3D" id="3.30.200.20">
    <property type="entry name" value="Phosphorylase Kinase, domain 1"/>
    <property type="match status" value="1"/>
</dbReference>
<dbReference type="PROSITE" id="PS50011">
    <property type="entry name" value="PROTEIN_KINASE_DOM"/>
    <property type="match status" value="1"/>
</dbReference>
<keyword evidence="3 6" id="KW-0547">Nucleotide-binding</keyword>
<dbReference type="OrthoDB" id="354826at2759"/>
<dbReference type="Gene3D" id="1.10.510.10">
    <property type="entry name" value="Transferase(Phosphotransferase) domain 1"/>
    <property type="match status" value="1"/>
</dbReference>
<dbReference type="GO" id="GO:0004703">
    <property type="term" value="F:G protein-coupled receptor kinase activity"/>
    <property type="evidence" value="ECO:0007669"/>
    <property type="project" value="TreeGrafter"/>
</dbReference>
<proteinExistence type="inferred from homology"/>
<dbReference type="SMART" id="SM00220">
    <property type="entry name" value="S_TKc"/>
    <property type="match status" value="1"/>
</dbReference>
<dbReference type="EMBL" id="KV419403">
    <property type="protein sequence ID" value="KZS94697.1"/>
    <property type="molecule type" value="Genomic_DNA"/>
</dbReference>
<protein>
    <submittedName>
        <fullName evidence="11">Kinase-like protein</fullName>
    </submittedName>
</protein>
<organism evidence="11 12">
    <name type="scientific">Sistotremastrum niveocremeum HHB9708</name>
    <dbReference type="NCBI Taxonomy" id="1314777"/>
    <lineage>
        <taxon>Eukaryota</taxon>
        <taxon>Fungi</taxon>
        <taxon>Dikarya</taxon>
        <taxon>Basidiomycota</taxon>
        <taxon>Agaricomycotina</taxon>
        <taxon>Agaricomycetes</taxon>
        <taxon>Sistotremastrales</taxon>
        <taxon>Sistotremastraceae</taxon>
        <taxon>Sertulicium</taxon>
        <taxon>Sertulicium niveocremeum</taxon>
    </lineage>
</organism>